<evidence type="ECO:0000313" key="3">
    <source>
        <dbReference type="Proteomes" id="UP000187194"/>
    </source>
</evidence>
<proteinExistence type="predicted"/>
<evidence type="ECO:0000256" key="1">
    <source>
        <dbReference type="SAM" id="Phobius"/>
    </source>
</evidence>
<keyword evidence="1" id="KW-0472">Membrane</keyword>
<dbReference type="Proteomes" id="UP000187194">
    <property type="component" value="Unassembled WGS sequence"/>
</dbReference>
<dbReference type="AlphaFoldDB" id="A0A1R1J6S6"/>
<protein>
    <submittedName>
        <fullName evidence="2">Uncharacterized protein</fullName>
    </submittedName>
</protein>
<reference evidence="2 3" key="1">
    <citation type="submission" date="2017-01" db="EMBL/GenBank/DDBJ databases">
        <title>Phylogeographic, genomic and meropenem susceptibility analysis of Burkholderia ubonensis.</title>
        <authorList>
            <person name="Price E.P."/>
            <person name="Sarovich D.S."/>
            <person name="Webb J.R."/>
            <person name="Hall C.M."/>
            <person name="Sahl J.W."/>
            <person name="Kaestli M."/>
            <person name="Mayo M."/>
            <person name="Harrington G."/>
            <person name="Baker A.L."/>
            <person name="Sidak-Loftis L.C."/>
            <person name="Lummis M."/>
            <person name="Schupp J.M."/>
            <person name="Gillece J.D."/>
            <person name="Tuanyok A."/>
            <person name="Warner J."/>
            <person name="Busch J.D."/>
            <person name="Keim P."/>
            <person name="Currie B.J."/>
            <person name="Wagner D.M."/>
        </authorList>
    </citation>
    <scope>NUCLEOTIDE SEQUENCE [LARGE SCALE GENOMIC DNA]</scope>
    <source>
        <strain evidence="2 3">A21</strain>
    </source>
</reference>
<organism evidence="2 3">
    <name type="scientific">Burkholderia ubonensis</name>
    <dbReference type="NCBI Taxonomy" id="101571"/>
    <lineage>
        <taxon>Bacteria</taxon>
        <taxon>Pseudomonadati</taxon>
        <taxon>Pseudomonadota</taxon>
        <taxon>Betaproteobacteria</taxon>
        <taxon>Burkholderiales</taxon>
        <taxon>Burkholderiaceae</taxon>
        <taxon>Burkholderia</taxon>
        <taxon>Burkholderia cepacia complex</taxon>
    </lineage>
</organism>
<evidence type="ECO:0000313" key="2">
    <source>
        <dbReference type="EMBL" id="OMG71000.1"/>
    </source>
</evidence>
<dbReference type="EMBL" id="MTJZ01000040">
    <property type="protein sequence ID" value="OMG71000.1"/>
    <property type="molecule type" value="Genomic_DNA"/>
</dbReference>
<comment type="caution">
    <text evidence="2">The sequence shown here is derived from an EMBL/GenBank/DDBJ whole genome shotgun (WGS) entry which is preliminary data.</text>
</comment>
<gene>
    <name evidence="2" type="ORF">BW685_23440</name>
</gene>
<name>A0A1R1J6S6_9BURK</name>
<accession>A0A1R1J6S6</accession>
<sequence length="129" mass="14890">MSIYAKTKVRLPIIIMTGSPFYLGTSPIKVIHLMLLCLDLLIQIRYLLRLLPQYFLTCVDFLLRRKCLPDDQPYPGEDKQLQQHSQSEKPPSQALGRLIITIARLLRRCVGLHELVLQQLGRSFRCFPG</sequence>
<keyword evidence="1" id="KW-0812">Transmembrane</keyword>
<keyword evidence="1" id="KW-1133">Transmembrane helix</keyword>
<feature type="transmembrane region" description="Helical" evidence="1">
    <location>
        <begin position="30"/>
        <end position="48"/>
    </location>
</feature>